<dbReference type="GeneID" id="40741669"/>
<evidence type="ECO:0000313" key="1">
    <source>
        <dbReference type="EMBL" id="KEQ84976.1"/>
    </source>
</evidence>
<dbReference type="HOGENOM" id="CLU_2849303_0_0_1"/>
<organism evidence="1 2">
    <name type="scientific">Aureobasidium pullulans EXF-150</name>
    <dbReference type="NCBI Taxonomy" id="1043002"/>
    <lineage>
        <taxon>Eukaryota</taxon>
        <taxon>Fungi</taxon>
        <taxon>Dikarya</taxon>
        <taxon>Ascomycota</taxon>
        <taxon>Pezizomycotina</taxon>
        <taxon>Dothideomycetes</taxon>
        <taxon>Dothideomycetidae</taxon>
        <taxon>Dothideales</taxon>
        <taxon>Saccotheciaceae</taxon>
        <taxon>Aureobasidium</taxon>
    </lineage>
</organism>
<proteinExistence type="predicted"/>
<dbReference type="RefSeq" id="XP_029761163.1">
    <property type="nucleotide sequence ID" value="XM_029899363.1"/>
</dbReference>
<keyword evidence="2" id="KW-1185">Reference proteome</keyword>
<sequence length="65" mass="7449">MDPLAFKCPQVILESLAIILHHYHVIISCTDVVRSTDEYWPVAPLVGRYYYELLPVSEGVSRASW</sequence>
<evidence type="ECO:0000313" key="2">
    <source>
        <dbReference type="Proteomes" id="UP000030706"/>
    </source>
</evidence>
<protein>
    <submittedName>
        <fullName evidence="1">Uncharacterized protein</fullName>
    </submittedName>
</protein>
<accession>A0A074YDQ0</accession>
<dbReference type="Proteomes" id="UP000030706">
    <property type="component" value="Unassembled WGS sequence"/>
</dbReference>
<name>A0A074YDQ0_AURPU</name>
<reference evidence="1 2" key="1">
    <citation type="journal article" date="2014" name="BMC Genomics">
        <title>Genome sequencing of four Aureobasidium pullulans varieties: biotechnological potential, stress tolerance, and description of new species.</title>
        <authorList>
            <person name="Gostin Ar C."/>
            <person name="Ohm R.A."/>
            <person name="Kogej T."/>
            <person name="Sonjak S."/>
            <person name="Turk M."/>
            <person name="Zajc J."/>
            <person name="Zalar P."/>
            <person name="Grube M."/>
            <person name="Sun H."/>
            <person name="Han J."/>
            <person name="Sharma A."/>
            <person name="Chiniquy J."/>
            <person name="Ngan C.Y."/>
            <person name="Lipzen A."/>
            <person name="Barry K."/>
            <person name="Grigoriev I.V."/>
            <person name="Gunde-Cimerman N."/>
        </authorList>
    </citation>
    <scope>NUCLEOTIDE SEQUENCE [LARGE SCALE GENOMIC DNA]</scope>
    <source>
        <strain evidence="1 2">EXF-150</strain>
    </source>
</reference>
<dbReference type="PROSITE" id="PS51257">
    <property type="entry name" value="PROKAR_LIPOPROTEIN"/>
    <property type="match status" value="1"/>
</dbReference>
<dbReference type="AlphaFoldDB" id="A0A074YDQ0"/>
<dbReference type="EMBL" id="KL584981">
    <property type="protein sequence ID" value="KEQ84976.1"/>
    <property type="molecule type" value="Genomic_DNA"/>
</dbReference>
<gene>
    <name evidence="1" type="ORF">M438DRAFT_204747</name>
</gene>